<dbReference type="HOGENOM" id="CLU_1414660_0_0_6"/>
<evidence type="ECO:0000313" key="1">
    <source>
        <dbReference type="EMBL" id="AHI33390.1"/>
    </source>
</evidence>
<sequence>MVNYHIPTKLPKSFLDKLNLGLVLQVPIEPIELGKQIYCLDNVKSYLTYNPGSIKYGWIFSALGSVVIKLHGHVVVKDESGAFLCVTPPEAPLDYHNFVPDDSVGDLVVNRRLPTRAFALVDNKVVRQMVELENKSDQARLNGDKFGLDKVYLEKKRLGAEFLGTVKKYTGRNDPCYCGSGKKNKQCCQ</sequence>
<evidence type="ECO:0008006" key="3">
    <source>
        <dbReference type="Google" id="ProtNLM"/>
    </source>
</evidence>
<evidence type="ECO:0000313" key="2">
    <source>
        <dbReference type="Proteomes" id="UP000035081"/>
    </source>
</evidence>
<reference evidence="1 2" key="1">
    <citation type="journal article" date="2014" name="Genome Announc.">
        <title>Draft Genome Sequences of Marinobacter similis A3d10T and Marinobacter salarius R9SW1T.</title>
        <authorList>
            <person name="Ivanova E.P."/>
            <person name="Ng H.J."/>
            <person name="Webb H.K."/>
            <person name="Feng G."/>
            <person name="Oshima K."/>
            <person name="Hattori M."/>
            <person name="Ohkuma M."/>
            <person name="Sergeev A.F."/>
            <person name="Mikhailov V.V."/>
            <person name="Crawford R.J."/>
            <person name="Sawabe T."/>
        </authorList>
    </citation>
    <scope>NUCLEOTIDE SEQUENCE [LARGE SCALE GENOMIC DNA]</scope>
    <source>
        <strain evidence="2">A3d10 and R9SW1</strain>
    </source>
</reference>
<dbReference type="Pfam" id="PF02810">
    <property type="entry name" value="SEC-C"/>
    <property type="match status" value="1"/>
</dbReference>
<proteinExistence type="predicted"/>
<organism evidence="1 2">
    <name type="scientific">Marinobacter salarius</name>
    <dbReference type="NCBI Taxonomy" id="1420917"/>
    <lineage>
        <taxon>Bacteria</taxon>
        <taxon>Pseudomonadati</taxon>
        <taxon>Pseudomonadota</taxon>
        <taxon>Gammaproteobacteria</taxon>
        <taxon>Pseudomonadales</taxon>
        <taxon>Marinobacteraceae</taxon>
        <taxon>Marinobacter</taxon>
    </lineage>
</organism>
<dbReference type="EMBL" id="CP007152">
    <property type="protein sequence ID" value="AHI33390.1"/>
    <property type="molecule type" value="Genomic_DNA"/>
</dbReference>
<name>W5YWH0_9GAMM</name>
<dbReference type="AlphaFoldDB" id="W5YWH0"/>
<protein>
    <recommendedName>
        <fullName evidence="3">SEC-C motif-containing protein</fullName>
    </recommendedName>
</protein>
<gene>
    <name evidence="1" type="ORF">AU15_19775</name>
</gene>
<dbReference type="InterPro" id="IPR004027">
    <property type="entry name" value="SEC_C_motif"/>
</dbReference>
<dbReference type="KEGG" id="msr:AU15_19775"/>
<dbReference type="Gene3D" id="3.10.450.50">
    <property type="match status" value="1"/>
</dbReference>
<accession>W5YWH0</accession>
<dbReference type="SUPFAM" id="SSF103642">
    <property type="entry name" value="Sec-C motif"/>
    <property type="match status" value="1"/>
</dbReference>
<dbReference type="Proteomes" id="UP000035081">
    <property type="component" value="Chromosome"/>
</dbReference>